<feature type="domain" description="NodB homology" evidence="3">
    <location>
        <begin position="80"/>
        <end position="201"/>
    </location>
</feature>
<dbReference type="EMBL" id="VFMN01000001">
    <property type="protein sequence ID" value="TQJ09068.1"/>
    <property type="molecule type" value="Genomic_DNA"/>
</dbReference>
<dbReference type="GO" id="GO:0016810">
    <property type="term" value="F:hydrolase activity, acting on carbon-nitrogen (but not peptide) bonds"/>
    <property type="evidence" value="ECO:0007669"/>
    <property type="project" value="InterPro"/>
</dbReference>
<name>A0A542E148_9MICO</name>
<dbReference type="Pfam" id="PF01522">
    <property type="entry name" value="Polysacc_deac_1"/>
    <property type="match status" value="1"/>
</dbReference>
<gene>
    <name evidence="4" type="ORF">FB458_2173</name>
</gene>
<comment type="subcellular location">
    <subcellularLocation>
        <location evidence="1">Secreted</location>
    </subcellularLocation>
</comment>
<sequence>MADPDRLGVLGRDFHRDALAAGAFVRVVNWHNTPEARRDDLRAQLAAYLDHYDPLLPEDLDRFVETGRWHRDRPGFVPAFYDSYRNNVTVAAPVCEELGISAWFYPPTALLEVEPEQQRAFALEHDVTILDEEPEGPWFMTWDDLARLAERHVVAAHTASHAAARMITTPEDVEREIHAPVRRLTEVTGRVPPAFAFLYGTPPVPGTPAGDAVLGSGVRWATTNTSMLRIAD</sequence>
<dbReference type="OrthoDB" id="9782872at2"/>
<dbReference type="Gene3D" id="3.20.20.370">
    <property type="entry name" value="Glycoside hydrolase/deacetylase"/>
    <property type="match status" value="1"/>
</dbReference>
<reference evidence="4 5" key="1">
    <citation type="submission" date="2019-06" db="EMBL/GenBank/DDBJ databases">
        <title>Sequencing the genomes of 1000 actinobacteria strains.</title>
        <authorList>
            <person name="Klenk H.-P."/>
        </authorList>
    </citation>
    <scope>NUCLEOTIDE SEQUENCE [LARGE SCALE GENOMIC DNA]</scope>
    <source>
        <strain evidence="4 5">DSM 18607</strain>
    </source>
</reference>
<dbReference type="GO" id="GO:0005576">
    <property type="term" value="C:extracellular region"/>
    <property type="evidence" value="ECO:0007669"/>
    <property type="project" value="UniProtKB-SubCell"/>
</dbReference>
<comment type="caution">
    <text evidence="4">The sequence shown here is derived from an EMBL/GenBank/DDBJ whole genome shotgun (WGS) entry which is preliminary data.</text>
</comment>
<keyword evidence="5" id="KW-1185">Reference proteome</keyword>
<accession>A0A542E148</accession>
<protein>
    <submittedName>
        <fullName evidence="4">Polysaccharide deacetylase</fullName>
    </submittedName>
</protein>
<evidence type="ECO:0000259" key="3">
    <source>
        <dbReference type="Pfam" id="PF01522"/>
    </source>
</evidence>
<dbReference type="AlphaFoldDB" id="A0A542E148"/>
<evidence type="ECO:0000256" key="1">
    <source>
        <dbReference type="ARBA" id="ARBA00004613"/>
    </source>
</evidence>
<dbReference type="PANTHER" id="PTHR34216">
    <property type="match status" value="1"/>
</dbReference>
<evidence type="ECO:0000256" key="2">
    <source>
        <dbReference type="ARBA" id="ARBA00022729"/>
    </source>
</evidence>
<dbReference type="InterPro" id="IPR002509">
    <property type="entry name" value="NODB_dom"/>
</dbReference>
<dbReference type="SUPFAM" id="SSF88713">
    <property type="entry name" value="Glycoside hydrolase/deacetylase"/>
    <property type="match status" value="1"/>
</dbReference>
<keyword evidence="2" id="KW-0732">Signal</keyword>
<dbReference type="InterPro" id="IPR051398">
    <property type="entry name" value="Polysacch_Deacetylase"/>
</dbReference>
<proteinExistence type="predicted"/>
<dbReference type="GO" id="GO:0005975">
    <property type="term" value="P:carbohydrate metabolic process"/>
    <property type="evidence" value="ECO:0007669"/>
    <property type="project" value="InterPro"/>
</dbReference>
<dbReference type="PANTHER" id="PTHR34216:SF3">
    <property type="entry name" value="POLY-BETA-1,6-N-ACETYL-D-GLUCOSAMINE N-DEACETYLASE"/>
    <property type="match status" value="1"/>
</dbReference>
<dbReference type="InterPro" id="IPR011330">
    <property type="entry name" value="Glyco_hydro/deAcase_b/a-brl"/>
</dbReference>
<organism evidence="4 5">
    <name type="scientific">Lapillicoccus jejuensis</name>
    <dbReference type="NCBI Taxonomy" id="402171"/>
    <lineage>
        <taxon>Bacteria</taxon>
        <taxon>Bacillati</taxon>
        <taxon>Actinomycetota</taxon>
        <taxon>Actinomycetes</taxon>
        <taxon>Micrococcales</taxon>
        <taxon>Intrasporangiaceae</taxon>
        <taxon>Lapillicoccus</taxon>
    </lineage>
</organism>
<evidence type="ECO:0000313" key="5">
    <source>
        <dbReference type="Proteomes" id="UP000317893"/>
    </source>
</evidence>
<dbReference type="Proteomes" id="UP000317893">
    <property type="component" value="Unassembled WGS sequence"/>
</dbReference>
<dbReference type="RefSeq" id="WP_141848494.1">
    <property type="nucleotide sequence ID" value="NZ_BAAAPR010000005.1"/>
</dbReference>
<evidence type="ECO:0000313" key="4">
    <source>
        <dbReference type="EMBL" id="TQJ09068.1"/>
    </source>
</evidence>